<proteinExistence type="predicted"/>
<comment type="caution">
    <text evidence="2">The sequence shown here is derived from an EMBL/GenBank/DDBJ whole genome shotgun (WGS) entry which is preliminary data.</text>
</comment>
<dbReference type="InParanoid" id="A0A1Y2E1L6"/>
<dbReference type="PANTHER" id="PTHR47447:SF24">
    <property type="entry name" value="PENTATRICOPEPTIDE REPEAT-CONTAINING PROTEIN"/>
    <property type="match status" value="1"/>
</dbReference>
<dbReference type="GeneID" id="63776409"/>
<name>A0A1Y2E1L6_9PEZI</name>
<evidence type="ECO:0000256" key="1">
    <source>
        <dbReference type="ARBA" id="ARBA00022737"/>
    </source>
</evidence>
<accession>A0A1Y2E1L6</accession>
<keyword evidence="3" id="KW-1185">Reference proteome</keyword>
<dbReference type="AlphaFoldDB" id="A0A1Y2E1L6"/>
<gene>
    <name evidence="2" type="ORF">BCR38DRAFT_432671</name>
</gene>
<evidence type="ECO:0008006" key="4">
    <source>
        <dbReference type="Google" id="ProtNLM"/>
    </source>
</evidence>
<dbReference type="OrthoDB" id="185373at2759"/>
<dbReference type="CDD" id="cd00105">
    <property type="entry name" value="KH-I"/>
    <property type="match status" value="1"/>
</dbReference>
<dbReference type="Gene3D" id="1.25.40.10">
    <property type="entry name" value="Tetratricopeptide repeat domain"/>
    <property type="match status" value="2"/>
</dbReference>
<dbReference type="RefSeq" id="XP_040716551.1">
    <property type="nucleotide sequence ID" value="XM_040860197.1"/>
</dbReference>
<dbReference type="EMBL" id="MCFJ01000006">
    <property type="protein sequence ID" value="ORY65399.1"/>
    <property type="molecule type" value="Genomic_DNA"/>
</dbReference>
<keyword evidence="1" id="KW-0677">Repeat</keyword>
<dbReference type="Proteomes" id="UP000193689">
    <property type="component" value="Unassembled WGS sequence"/>
</dbReference>
<dbReference type="STRING" id="1141098.A0A1Y2E1L6"/>
<sequence>MSLGVALRWRARIAPGVSGLSWIPRECPTPFHNRRNASTGPPEVFRRVQTSAVMIKETARRGNDDQEPVNRDAQHIYPSSYRRAAIRHFIKKKALDGNTTHDNVLIKPSIQYANKHEARRSARERVRSVAQQHVYSRRRELEDTPRPDWRMVLSLLSRNTSPVNSLFEFKVVVGKKYAHETIEILTGVDTNVRQIQERTKCVIRLDEMNRYDGTLVLSFSGSEESLRKALLEVVKSMGKLTAVRLMDPDSKKLFRDLWLSKSNELTPVKLVGEETQGGDSEFTVRSCAQDFLPEANVYHCYQLTQRADAIPRPSQWTQASLELYVASLVMGVIPPHLKHPLYKNGPDHKETVALMLVNIFKSDDTRMALSRNTLSLALSFIQRMSFTHRFYARAIFNEAQAHDVPMDTRVCNQFLKGCETAKDLDGFYSILKMMIRKRYYPDSASWLCFLRLVEDVDVKRRILRAMREKGLSRVQSTLVKVGGHMAPYDLEKALPQLQKMEEFISSQDKIYGPGWLDRETLNRVLEVLGRNGRLDFCEELLEIVRKSRRTNPDVVALNTLITHSRDLTGIISKMKLMQRRWTYIRPNEITYQLLFRIAWKKRSPNVLGVVWRYASFARLTSHKMRDRLTVFIHKETDLGRLSLLKSWEGAIVGEGALETLREMYGAKLDATALAKWYGAQALVYSPEVPFEEKLAEAMKLDREIHGRIREGQLMTAPESKSLTIRFPLEARKYDEDIRRLPTL</sequence>
<protein>
    <recommendedName>
        <fullName evidence="4">Pentatricopeptide repeat domain-containing protein</fullName>
    </recommendedName>
</protein>
<dbReference type="PANTHER" id="PTHR47447">
    <property type="entry name" value="OS03G0856100 PROTEIN"/>
    <property type="match status" value="1"/>
</dbReference>
<organism evidence="2 3">
    <name type="scientific">Pseudomassariella vexata</name>
    <dbReference type="NCBI Taxonomy" id="1141098"/>
    <lineage>
        <taxon>Eukaryota</taxon>
        <taxon>Fungi</taxon>
        <taxon>Dikarya</taxon>
        <taxon>Ascomycota</taxon>
        <taxon>Pezizomycotina</taxon>
        <taxon>Sordariomycetes</taxon>
        <taxon>Xylariomycetidae</taxon>
        <taxon>Amphisphaeriales</taxon>
        <taxon>Pseudomassariaceae</taxon>
        <taxon>Pseudomassariella</taxon>
    </lineage>
</organism>
<evidence type="ECO:0000313" key="3">
    <source>
        <dbReference type="Proteomes" id="UP000193689"/>
    </source>
</evidence>
<dbReference type="InterPro" id="IPR011990">
    <property type="entry name" value="TPR-like_helical_dom_sf"/>
</dbReference>
<reference evidence="2 3" key="1">
    <citation type="submission" date="2016-07" db="EMBL/GenBank/DDBJ databases">
        <title>Pervasive Adenine N6-methylation of Active Genes in Fungi.</title>
        <authorList>
            <consortium name="DOE Joint Genome Institute"/>
            <person name="Mondo S.J."/>
            <person name="Dannebaum R.O."/>
            <person name="Kuo R.C."/>
            <person name="Labutti K."/>
            <person name="Haridas S."/>
            <person name="Kuo A."/>
            <person name="Salamov A."/>
            <person name="Ahrendt S.R."/>
            <person name="Lipzen A."/>
            <person name="Sullivan W."/>
            <person name="Andreopoulos W.B."/>
            <person name="Clum A."/>
            <person name="Lindquist E."/>
            <person name="Daum C."/>
            <person name="Ramamoorthy G.K."/>
            <person name="Gryganskyi A."/>
            <person name="Culley D."/>
            <person name="Magnuson J.K."/>
            <person name="James T.Y."/>
            <person name="O'Malley M.A."/>
            <person name="Stajich J.E."/>
            <person name="Spatafora J.W."/>
            <person name="Visel A."/>
            <person name="Grigoriev I.V."/>
        </authorList>
    </citation>
    <scope>NUCLEOTIDE SEQUENCE [LARGE SCALE GENOMIC DNA]</scope>
    <source>
        <strain evidence="2 3">CBS 129021</strain>
    </source>
</reference>
<evidence type="ECO:0000313" key="2">
    <source>
        <dbReference type="EMBL" id="ORY65399.1"/>
    </source>
</evidence>